<dbReference type="Gene3D" id="3.30.70.270">
    <property type="match status" value="1"/>
</dbReference>
<dbReference type="PANTHER" id="PTHR44757">
    <property type="entry name" value="DIGUANYLATE CYCLASE DGCP"/>
    <property type="match status" value="1"/>
</dbReference>
<keyword evidence="1" id="KW-1133">Transmembrane helix</keyword>
<dbReference type="InterPro" id="IPR035919">
    <property type="entry name" value="EAL_sf"/>
</dbReference>
<dbReference type="InterPro" id="IPR029787">
    <property type="entry name" value="Nucleotide_cyclase"/>
</dbReference>
<dbReference type="RefSeq" id="WP_161719482.1">
    <property type="nucleotide sequence ID" value="NZ_JAAAPO010000005.1"/>
</dbReference>
<dbReference type="SUPFAM" id="SSF141868">
    <property type="entry name" value="EAL domain-like"/>
    <property type="match status" value="1"/>
</dbReference>
<sequence length="591" mass="63941">MALTDHLLGKGRGLNSIPVRFALMALVMSALVAWLVSGWWVNLQGPARWAVLVGILALPVAVNFAAASKLAGMIRALRNSTQALVSGDFDRPVDIDCACEVGGLADSFRAMVGRLNSNILRMNVLAYTDAVTGLPNRAVISHILSVAQRDQTDACAGAMVFIDLDGFKRVNDTLGHDAGDELLRQVAGRVVERGLGLTMQDLDNCTTTFGELCQSCPTRPVFARFAGDEFLLLLPGHHERAALDAIARSIGAALAESFNVFNNEVHISASMGIARLPEDAATPDQLLAYADIAMYRAKEGGKNAHVFFDASLKGKVEERALIERELHQAVERDTLELHYQPKFDADTMAVTGVEALARWTCPGLGPVSPEVFVGIAEQCGLMVPMGGSILRMAIRQARAWQDAGQPMRVAVNVSPVQFERPGFVELTLELLAEYDLPPALLELEITETIAMADFVRTRERVDALRSAGIAISIDDFGIGYSNLSQLARLEYDALKVDRSLVASIGAHGKTESMLAAIITVSQVLGHKVIAEGIERPEQIAYLRARGCQEFQGYLLARPMPAAELERWLATRGESPVHALNQRVADALKLAG</sequence>
<feature type="transmembrane region" description="Helical" evidence="1">
    <location>
        <begin position="47"/>
        <end position="68"/>
    </location>
</feature>
<reference evidence="6" key="1">
    <citation type="submission" date="2020-01" db="EMBL/GenBank/DDBJ databases">
        <title>Sphingomonas sp. strain CSW-10.</title>
        <authorList>
            <person name="Chen W.-M."/>
        </authorList>
    </citation>
    <scope>NUCLEOTIDE SEQUENCE [LARGE SCALE GENOMIC DNA]</scope>
    <source>
        <strain evidence="6">FSY-8</strain>
    </source>
</reference>
<feature type="domain" description="EAL" evidence="2">
    <location>
        <begin position="319"/>
        <end position="572"/>
    </location>
</feature>
<evidence type="ECO:0000256" key="1">
    <source>
        <dbReference type="SAM" id="Phobius"/>
    </source>
</evidence>
<evidence type="ECO:0000313" key="6">
    <source>
        <dbReference type="Proteomes" id="UP000753724"/>
    </source>
</evidence>
<dbReference type="Proteomes" id="UP000753724">
    <property type="component" value="Unassembled WGS sequence"/>
</dbReference>
<keyword evidence="1" id="KW-0812">Transmembrane</keyword>
<protein>
    <submittedName>
        <fullName evidence="5">EAL domain-containing protein</fullName>
    </submittedName>
</protein>
<feature type="domain" description="GGDEF" evidence="4">
    <location>
        <begin position="155"/>
        <end position="310"/>
    </location>
</feature>
<evidence type="ECO:0000259" key="3">
    <source>
        <dbReference type="PROSITE" id="PS50885"/>
    </source>
</evidence>
<dbReference type="SMART" id="SM00052">
    <property type="entry name" value="EAL"/>
    <property type="match status" value="1"/>
</dbReference>
<evidence type="ECO:0000259" key="2">
    <source>
        <dbReference type="PROSITE" id="PS50883"/>
    </source>
</evidence>
<dbReference type="SMART" id="SM00267">
    <property type="entry name" value="GGDEF"/>
    <property type="match status" value="1"/>
</dbReference>
<dbReference type="CDD" id="cd06225">
    <property type="entry name" value="HAMP"/>
    <property type="match status" value="1"/>
</dbReference>
<organism evidence="5 6">
    <name type="scientific">Novosphingobium ovatum</name>
    <dbReference type="NCBI Taxonomy" id="1908523"/>
    <lineage>
        <taxon>Bacteria</taxon>
        <taxon>Pseudomonadati</taxon>
        <taxon>Pseudomonadota</taxon>
        <taxon>Alphaproteobacteria</taxon>
        <taxon>Sphingomonadales</taxon>
        <taxon>Sphingomonadaceae</taxon>
        <taxon>Novosphingobium</taxon>
    </lineage>
</organism>
<name>A0ABW9XFY1_9SPHN</name>
<dbReference type="PROSITE" id="PS50883">
    <property type="entry name" value="EAL"/>
    <property type="match status" value="1"/>
</dbReference>
<dbReference type="CDD" id="cd01949">
    <property type="entry name" value="GGDEF"/>
    <property type="match status" value="1"/>
</dbReference>
<dbReference type="Gene3D" id="6.10.340.10">
    <property type="match status" value="1"/>
</dbReference>
<dbReference type="InterPro" id="IPR003660">
    <property type="entry name" value="HAMP_dom"/>
</dbReference>
<dbReference type="Gene3D" id="3.20.20.450">
    <property type="entry name" value="EAL domain"/>
    <property type="match status" value="1"/>
</dbReference>
<dbReference type="InterPro" id="IPR052155">
    <property type="entry name" value="Biofilm_reg_signaling"/>
</dbReference>
<evidence type="ECO:0000313" key="5">
    <source>
        <dbReference type="EMBL" id="NBC37421.1"/>
    </source>
</evidence>
<dbReference type="NCBIfam" id="TIGR00254">
    <property type="entry name" value="GGDEF"/>
    <property type="match status" value="2"/>
</dbReference>
<gene>
    <name evidence="5" type="ORF">GTZ99_12765</name>
</gene>
<dbReference type="InterPro" id="IPR001633">
    <property type="entry name" value="EAL_dom"/>
</dbReference>
<proteinExistence type="predicted"/>
<dbReference type="EMBL" id="JAAAPO010000005">
    <property type="protein sequence ID" value="NBC37421.1"/>
    <property type="molecule type" value="Genomic_DNA"/>
</dbReference>
<evidence type="ECO:0000259" key="4">
    <source>
        <dbReference type="PROSITE" id="PS50887"/>
    </source>
</evidence>
<dbReference type="SMART" id="SM00304">
    <property type="entry name" value="HAMP"/>
    <property type="match status" value="1"/>
</dbReference>
<feature type="domain" description="HAMP" evidence="3">
    <location>
        <begin position="74"/>
        <end position="120"/>
    </location>
</feature>
<dbReference type="Pfam" id="PF00563">
    <property type="entry name" value="EAL"/>
    <property type="match status" value="1"/>
</dbReference>
<dbReference type="InterPro" id="IPR043128">
    <property type="entry name" value="Rev_trsase/Diguanyl_cyclase"/>
</dbReference>
<keyword evidence="6" id="KW-1185">Reference proteome</keyword>
<dbReference type="PROSITE" id="PS50887">
    <property type="entry name" value="GGDEF"/>
    <property type="match status" value="1"/>
</dbReference>
<dbReference type="CDD" id="cd01948">
    <property type="entry name" value="EAL"/>
    <property type="match status" value="1"/>
</dbReference>
<feature type="transmembrane region" description="Helical" evidence="1">
    <location>
        <begin position="21"/>
        <end position="41"/>
    </location>
</feature>
<comment type="caution">
    <text evidence="5">The sequence shown here is derived from an EMBL/GenBank/DDBJ whole genome shotgun (WGS) entry which is preliminary data.</text>
</comment>
<dbReference type="InterPro" id="IPR000160">
    <property type="entry name" value="GGDEF_dom"/>
</dbReference>
<dbReference type="Pfam" id="PF00990">
    <property type="entry name" value="GGDEF"/>
    <property type="match status" value="2"/>
</dbReference>
<dbReference type="PROSITE" id="PS50885">
    <property type="entry name" value="HAMP"/>
    <property type="match status" value="1"/>
</dbReference>
<dbReference type="PANTHER" id="PTHR44757:SF2">
    <property type="entry name" value="BIOFILM ARCHITECTURE MAINTENANCE PROTEIN MBAA"/>
    <property type="match status" value="1"/>
</dbReference>
<dbReference type="SUPFAM" id="SSF55073">
    <property type="entry name" value="Nucleotide cyclase"/>
    <property type="match status" value="1"/>
</dbReference>
<keyword evidence="1" id="KW-0472">Membrane</keyword>
<accession>A0ABW9XFY1</accession>